<dbReference type="PANTHER" id="PTHR44154">
    <property type="entry name" value="QUINONE OXIDOREDUCTASE"/>
    <property type="match status" value="1"/>
</dbReference>
<evidence type="ECO:0000313" key="3">
    <source>
        <dbReference type="EMBL" id="ABG11432.1"/>
    </source>
</evidence>
<dbReference type="PANTHER" id="PTHR44154:SF1">
    <property type="entry name" value="QUINONE OXIDOREDUCTASE"/>
    <property type="match status" value="1"/>
</dbReference>
<evidence type="ECO:0000256" key="1">
    <source>
        <dbReference type="ARBA" id="ARBA00022857"/>
    </source>
</evidence>
<feature type="domain" description="Enoyl reductase (ER)" evidence="2">
    <location>
        <begin position="30"/>
        <end position="322"/>
    </location>
</feature>
<dbReference type="Pfam" id="PF08240">
    <property type="entry name" value="ADH_N"/>
    <property type="match status" value="1"/>
</dbReference>
<dbReference type="KEGG" id="mmc:Mmcs_5331"/>
<reference evidence="3" key="1">
    <citation type="submission" date="2006-06" db="EMBL/GenBank/DDBJ databases">
        <title>Complete sequence of chromosome of Mycobacterium sp. MCS.</title>
        <authorList>
            <consortium name="US DOE Joint Genome Institute"/>
            <person name="Copeland A."/>
            <person name="Lucas S."/>
            <person name="Lapidus A."/>
            <person name="Barry K."/>
            <person name="Detter J.C."/>
            <person name="Glavina del Rio T."/>
            <person name="Hammon N."/>
            <person name="Israni S."/>
            <person name="Dalin E."/>
            <person name="Tice H."/>
            <person name="Pitluck S."/>
            <person name="Martinez M."/>
            <person name="Schmutz J."/>
            <person name="Larimer F."/>
            <person name="Land M."/>
            <person name="Hauser L."/>
            <person name="Kyrpides N."/>
            <person name="Kim E."/>
            <person name="Miller C.D."/>
            <person name="Hughes J.E."/>
            <person name="Anderson A.J."/>
            <person name="Sims R.C."/>
            <person name="Richardson P."/>
        </authorList>
    </citation>
    <scope>NUCLEOTIDE SEQUENCE [LARGE SCALE GENOMIC DNA]</scope>
    <source>
        <strain evidence="3">MCS</strain>
    </source>
</reference>
<name>A0A5Q5BSI1_MYCSS</name>
<proteinExistence type="predicted"/>
<gene>
    <name evidence="3" type="ordered locus">Mmcs_5331</name>
</gene>
<dbReference type="SMART" id="SM00829">
    <property type="entry name" value="PKS_ER"/>
    <property type="match status" value="1"/>
</dbReference>
<dbReference type="EMBL" id="CP000384">
    <property type="protein sequence ID" value="ABG11432.1"/>
    <property type="molecule type" value="Genomic_DNA"/>
</dbReference>
<dbReference type="SUPFAM" id="SSF51735">
    <property type="entry name" value="NAD(P)-binding Rossmann-fold domains"/>
    <property type="match status" value="1"/>
</dbReference>
<dbReference type="InterPro" id="IPR013154">
    <property type="entry name" value="ADH-like_N"/>
</dbReference>
<dbReference type="InterPro" id="IPR036291">
    <property type="entry name" value="NAD(P)-bd_dom_sf"/>
</dbReference>
<dbReference type="AlphaFoldDB" id="A0A5Q5BSI1"/>
<sequence length="324" mass="33645">MRRLPWLHRMDHLNRWETGMARAAQFAEYGDPDVLKLVDAPPPTPGPGQVRISVRAAGVNPIDWKIVAGFMREQIPLQLPAGTGSDVAGVVDEIGSGVTEWTIGDEVLGVSATPSFAEYAVAGAGDLVRKPDGMSWEVAGSLAGAGGTAYTVLQKLGVRAGDTLLVHAAAGGVGTFAVQLATARGARVVGTASERNHEYLRSIGATPVDYGDGLIDRVRAAAPQGVDAVLDASGRGEIPMSIELTGDPARVLSLVAFDAADTGIQLHVGGAGSVLGEALRELVTLIDRGRLTVAVSRTYPLEEVVAALDESRAGHLNGKIVIVP</sequence>
<keyword evidence="1" id="KW-0521">NADP</keyword>
<dbReference type="SUPFAM" id="SSF50129">
    <property type="entry name" value="GroES-like"/>
    <property type="match status" value="1"/>
</dbReference>
<dbReference type="InterPro" id="IPR011032">
    <property type="entry name" value="GroES-like_sf"/>
</dbReference>
<accession>A0A5Q5BSI1</accession>
<dbReference type="Gene3D" id="3.40.50.720">
    <property type="entry name" value="NAD(P)-binding Rossmann-like Domain"/>
    <property type="match status" value="1"/>
</dbReference>
<evidence type="ECO:0000259" key="2">
    <source>
        <dbReference type="SMART" id="SM00829"/>
    </source>
</evidence>
<dbReference type="Pfam" id="PF13602">
    <property type="entry name" value="ADH_zinc_N_2"/>
    <property type="match status" value="1"/>
</dbReference>
<dbReference type="GO" id="GO:0016491">
    <property type="term" value="F:oxidoreductase activity"/>
    <property type="evidence" value="ECO:0007669"/>
    <property type="project" value="InterPro"/>
</dbReference>
<organism evidence="3">
    <name type="scientific">Mycobacterium sp. (strain MCS)</name>
    <dbReference type="NCBI Taxonomy" id="164756"/>
    <lineage>
        <taxon>Bacteria</taxon>
        <taxon>Bacillati</taxon>
        <taxon>Actinomycetota</taxon>
        <taxon>Actinomycetes</taxon>
        <taxon>Mycobacteriales</taxon>
        <taxon>Mycobacteriaceae</taxon>
        <taxon>Mycobacterium</taxon>
    </lineage>
</organism>
<dbReference type="InterPro" id="IPR051603">
    <property type="entry name" value="Zinc-ADH_QOR/CCCR"/>
</dbReference>
<dbReference type="CDD" id="cd05289">
    <property type="entry name" value="MDR_like_2"/>
    <property type="match status" value="1"/>
</dbReference>
<protein>
    <submittedName>
        <fullName evidence="3">Alcohol dehydrogenase, zinc-binding protein</fullName>
    </submittedName>
</protein>
<dbReference type="Gene3D" id="3.90.180.10">
    <property type="entry name" value="Medium-chain alcohol dehydrogenases, catalytic domain"/>
    <property type="match status" value="1"/>
</dbReference>
<dbReference type="InterPro" id="IPR020843">
    <property type="entry name" value="ER"/>
</dbReference>